<evidence type="ECO:0000313" key="3">
    <source>
        <dbReference type="Proteomes" id="UP001379945"/>
    </source>
</evidence>
<sequence>MSLNLMLNCRQATALVLKAEDRSLEWPERLRLRLHLMMCTPCPRFVRQVKLMRGAVGQWRQYVDEDRPDDLGR</sequence>
<dbReference type="EMBL" id="JBBUTI010000005">
    <property type="protein sequence ID" value="MEK8046518.1"/>
    <property type="molecule type" value="Genomic_DNA"/>
</dbReference>
<gene>
    <name evidence="2" type="ORF">AACH00_09190</name>
</gene>
<dbReference type="InterPro" id="IPR027383">
    <property type="entry name" value="Znf_put"/>
</dbReference>
<dbReference type="Pfam" id="PF13490">
    <property type="entry name" value="zf-HC2"/>
    <property type="match status" value="1"/>
</dbReference>
<evidence type="ECO:0000259" key="1">
    <source>
        <dbReference type="Pfam" id="PF13490"/>
    </source>
</evidence>
<name>A0ABU9C431_9BURK</name>
<comment type="caution">
    <text evidence="2">The sequence shown here is derived from an EMBL/GenBank/DDBJ whole genome shotgun (WGS) entry which is preliminary data.</text>
</comment>
<evidence type="ECO:0000313" key="2">
    <source>
        <dbReference type="EMBL" id="MEK8046518.1"/>
    </source>
</evidence>
<protein>
    <submittedName>
        <fullName evidence="2">Zf-HC2 domain-containing protein</fullName>
    </submittedName>
</protein>
<feature type="domain" description="Putative zinc-finger" evidence="1">
    <location>
        <begin position="9"/>
        <end position="42"/>
    </location>
</feature>
<keyword evidence="3" id="KW-1185">Reference proteome</keyword>
<proteinExistence type="predicted"/>
<dbReference type="Proteomes" id="UP001379945">
    <property type="component" value="Unassembled WGS sequence"/>
</dbReference>
<accession>A0ABU9C431</accession>
<dbReference type="RefSeq" id="WP_341398806.1">
    <property type="nucleotide sequence ID" value="NZ_JBBUTI010000005.1"/>
</dbReference>
<organism evidence="2 3">
    <name type="scientific">Ideonella margarita</name>
    <dbReference type="NCBI Taxonomy" id="2984191"/>
    <lineage>
        <taxon>Bacteria</taxon>
        <taxon>Pseudomonadati</taxon>
        <taxon>Pseudomonadota</taxon>
        <taxon>Betaproteobacteria</taxon>
        <taxon>Burkholderiales</taxon>
        <taxon>Sphaerotilaceae</taxon>
        <taxon>Ideonella</taxon>
    </lineage>
</organism>
<reference evidence="2 3" key="1">
    <citation type="submission" date="2024-04" db="EMBL/GenBank/DDBJ databases">
        <title>Novel species of the genus Ideonella isolated from streams.</title>
        <authorList>
            <person name="Lu H."/>
        </authorList>
    </citation>
    <scope>NUCLEOTIDE SEQUENCE [LARGE SCALE GENOMIC DNA]</scope>
    <source>
        <strain evidence="2 3">LYT19W</strain>
    </source>
</reference>